<feature type="compositionally biased region" description="Low complexity" evidence="1">
    <location>
        <begin position="69"/>
        <end position="81"/>
    </location>
</feature>
<feature type="region of interest" description="Disordered" evidence="1">
    <location>
        <begin position="205"/>
        <end position="240"/>
    </location>
</feature>
<feature type="transmembrane region" description="Helical" evidence="2">
    <location>
        <begin position="163"/>
        <end position="189"/>
    </location>
</feature>
<evidence type="ECO:0000256" key="1">
    <source>
        <dbReference type="SAM" id="MobiDB-lite"/>
    </source>
</evidence>
<protein>
    <recommendedName>
        <fullName evidence="5">Zinc-ribbon domain-containing protein</fullName>
    </recommendedName>
</protein>
<evidence type="ECO:0008006" key="5">
    <source>
        <dbReference type="Google" id="ProtNLM"/>
    </source>
</evidence>
<keyword evidence="4" id="KW-1185">Reference proteome</keyword>
<keyword evidence="2" id="KW-0472">Membrane</keyword>
<organism evidence="3 4">
    <name type="scientific">Ktedonobacter robiniae</name>
    <dbReference type="NCBI Taxonomy" id="2778365"/>
    <lineage>
        <taxon>Bacteria</taxon>
        <taxon>Bacillati</taxon>
        <taxon>Chloroflexota</taxon>
        <taxon>Ktedonobacteria</taxon>
        <taxon>Ktedonobacterales</taxon>
        <taxon>Ktedonobacteraceae</taxon>
        <taxon>Ktedonobacter</taxon>
    </lineage>
</organism>
<accession>A0ABQ3UQI7</accession>
<evidence type="ECO:0000313" key="4">
    <source>
        <dbReference type="Proteomes" id="UP000654345"/>
    </source>
</evidence>
<evidence type="ECO:0000256" key="2">
    <source>
        <dbReference type="SAM" id="Phobius"/>
    </source>
</evidence>
<dbReference type="RefSeq" id="WP_201371648.1">
    <property type="nucleotide sequence ID" value="NZ_BNJG01000001.1"/>
</dbReference>
<feature type="region of interest" description="Disordered" evidence="1">
    <location>
        <begin position="55"/>
        <end position="158"/>
    </location>
</feature>
<name>A0ABQ3UQI7_9CHLR</name>
<feature type="compositionally biased region" description="Pro residues" evidence="1">
    <location>
        <begin position="128"/>
        <end position="144"/>
    </location>
</feature>
<evidence type="ECO:0000313" key="3">
    <source>
        <dbReference type="EMBL" id="GHO54998.1"/>
    </source>
</evidence>
<dbReference type="Proteomes" id="UP000654345">
    <property type="component" value="Unassembled WGS sequence"/>
</dbReference>
<dbReference type="EMBL" id="BNJG01000001">
    <property type="protein sequence ID" value="GHO54998.1"/>
    <property type="molecule type" value="Genomic_DNA"/>
</dbReference>
<feature type="compositionally biased region" description="Low complexity" evidence="1">
    <location>
        <begin position="207"/>
        <end position="226"/>
    </location>
</feature>
<reference evidence="3 4" key="1">
    <citation type="journal article" date="2021" name="Int. J. Syst. Evol. Microbiol.">
        <title>Reticulibacter mediterranei gen. nov., sp. nov., within the new family Reticulibacteraceae fam. nov., and Ktedonospora formicarum gen. nov., sp. nov., Ktedonobacter robiniae sp. nov., Dictyobacter formicarum sp. nov. and Dictyobacter arantiisoli sp. nov., belonging to the class Ktedonobacteria.</title>
        <authorList>
            <person name="Yabe S."/>
            <person name="Zheng Y."/>
            <person name="Wang C.M."/>
            <person name="Sakai Y."/>
            <person name="Abe K."/>
            <person name="Yokota A."/>
            <person name="Donadio S."/>
            <person name="Cavaletti L."/>
            <person name="Monciardini P."/>
        </authorList>
    </citation>
    <scope>NUCLEOTIDE SEQUENCE [LARGE SCALE GENOMIC DNA]</scope>
    <source>
        <strain evidence="3 4">SOSP1-30</strain>
    </source>
</reference>
<proteinExistence type="predicted"/>
<keyword evidence="2" id="KW-1133">Transmembrane helix</keyword>
<sequence length="360" mass="37006">MYCGNCRAILPAGAAVCPSCGTPVPYNVSGNVAPTVQAQPSYPQETANPQVAPTVFAQSPDQGPGGPSGAYYNQGNSNPNNAAPPPPSYYNPNPGAASQPGISGAQYNQVPATPNVSGANYNPYANSAPPPPTPYPAGPQPGAYPQPGGYGMPPQPPKKKSSLGLILGIIGAIVLFACIGSAVLIGLAANKGVSDVQATATAISKGTTPTDNATPTTDDATPTTSTGDNSQSPSGRPFSPLAQQIITDPVTSSAVDSDTLPTNPTKSFTAGSYVYITFKLKLASTGLNFDNGDKGYVEGRFYADNEFGKNTILTIDRNAPNGYVAIQYLVATQGAAELYWCRQSDCSDRQLAQVVTFTVS</sequence>
<comment type="caution">
    <text evidence="3">The sequence shown here is derived from an EMBL/GenBank/DDBJ whole genome shotgun (WGS) entry which is preliminary data.</text>
</comment>
<gene>
    <name evidence="3" type="ORF">KSB_34730</name>
</gene>
<feature type="compositionally biased region" description="Polar residues" evidence="1">
    <location>
        <begin position="105"/>
        <end position="118"/>
    </location>
</feature>
<keyword evidence="2" id="KW-0812">Transmembrane</keyword>